<organism evidence="1 2">
    <name type="scientific">Bacillus rhizoplanae</name>
    <dbReference type="NCBI Taxonomy" id="2880966"/>
    <lineage>
        <taxon>Bacteria</taxon>
        <taxon>Bacillati</taxon>
        <taxon>Bacillota</taxon>
        <taxon>Bacilli</taxon>
        <taxon>Bacillales</taxon>
        <taxon>Bacillaceae</taxon>
        <taxon>Bacillus</taxon>
    </lineage>
</organism>
<dbReference type="Pfam" id="PF13043">
    <property type="entry name" value="DUF3903"/>
    <property type="match status" value="1"/>
</dbReference>
<comment type="caution">
    <text evidence="1">The sequence shown here is derived from an EMBL/GenBank/DDBJ whole genome shotgun (WGS) entry which is preliminary data.</text>
</comment>
<sequence length="68" mass="7634">MKVSKYVVDCVFCEENRGTRQTLVTVAASSNTLAVQKITEECQRRFGKALLLKTEIIKEEIIAGKKES</sequence>
<dbReference type="Proteomes" id="UP000789423">
    <property type="component" value="Unassembled WGS sequence"/>
</dbReference>
<gene>
    <name evidence="1" type="ORF">BACCIP111899_02690</name>
</gene>
<evidence type="ECO:0000313" key="1">
    <source>
        <dbReference type="EMBL" id="CAG9613475.1"/>
    </source>
</evidence>
<reference evidence="1 2" key="1">
    <citation type="submission" date="2021-10" db="EMBL/GenBank/DDBJ databases">
        <authorList>
            <person name="Criscuolo A."/>
        </authorList>
    </citation>
    <scope>NUCLEOTIDE SEQUENCE [LARGE SCALE GENOMIC DNA]</scope>
    <source>
        <strain evidence="2">CIP 111899</strain>
    </source>
</reference>
<name>A0ABN8A2N8_9BACI</name>
<evidence type="ECO:0000313" key="2">
    <source>
        <dbReference type="Proteomes" id="UP000789423"/>
    </source>
</evidence>
<evidence type="ECO:0008006" key="3">
    <source>
        <dbReference type="Google" id="ProtNLM"/>
    </source>
</evidence>
<dbReference type="InterPro" id="IPR025000">
    <property type="entry name" value="DUF3903"/>
</dbReference>
<dbReference type="EMBL" id="CAKJTI010000013">
    <property type="protein sequence ID" value="CAG9613475.1"/>
    <property type="molecule type" value="Genomic_DNA"/>
</dbReference>
<keyword evidence="2" id="KW-1185">Reference proteome</keyword>
<accession>A0ABN8A2N8</accession>
<protein>
    <recommendedName>
        <fullName evidence="3">DUF3903 domain-containing protein</fullName>
    </recommendedName>
</protein>
<proteinExistence type="predicted"/>
<dbReference type="RefSeq" id="WP_230575547.1">
    <property type="nucleotide sequence ID" value="NZ_CAKJTI010000013.1"/>
</dbReference>